<proteinExistence type="predicted"/>
<dbReference type="CDD" id="cd13602">
    <property type="entry name" value="PBP2_TRAP_BpDctp6_7"/>
    <property type="match status" value="1"/>
</dbReference>
<protein>
    <submittedName>
        <fullName evidence="3">TRAP transporter substrate-binding protein</fullName>
    </submittedName>
</protein>
<evidence type="ECO:0000256" key="1">
    <source>
        <dbReference type="ARBA" id="ARBA00022729"/>
    </source>
</evidence>
<dbReference type="GO" id="GO:0055085">
    <property type="term" value="P:transmembrane transport"/>
    <property type="evidence" value="ECO:0007669"/>
    <property type="project" value="InterPro"/>
</dbReference>
<evidence type="ECO:0000256" key="2">
    <source>
        <dbReference type="SAM" id="SignalP"/>
    </source>
</evidence>
<evidence type="ECO:0000313" key="3">
    <source>
        <dbReference type="EMBL" id="MDO6671110.1"/>
    </source>
</evidence>
<dbReference type="PANTHER" id="PTHR33376:SF4">
    <property type="entry name" value="SIALIC ACID-BINDING PERIPLASMIC PROTEIN SIAP"/>
    <property type="match status" value="1"/>
</dbReference>
<name>A0AAP4TWT6_9GAMM</name>
<dbReference type="PANTHER" id="PTHR33376">
    <property type="match status" value="1"/>
</dbReference>
<dbReference type="RefSeq" id="WP_303592893.1">
    <property type="nucleotide sequence ID" value="NZ_JAUORK010000003.1"/>
</dbReference>
<evidence type="ECO:0000313" key="4">
    <source>
        <dbReference type="Proteomes" id="UP001170481"/>
    </source>
</evidence>
<reference evidence="3" key="1">
    <citation type="submission" date="2023-07" db="EMBL/GenBank/DDBJ databases">
        <title>Genome content predicts the carbon catabolic preferences of heterotrophic bacteria.</title>
        <authorList>
            <person name="Gralka M."/>
        </authorList>
    </citation>
    <scope>NUCLEOTIDE SEQUENCE</scope>
    <source>
        <strain evidence="3">C2R13</strain>
    </source>
</reference>
<dbReference type="Proteomes" id="UP001170481">
    <property type="component" value="Unassembled WGS sequence"/>
</dbReference>
<organism evidence="3 4">
    <name type="scientific">Cobetia amphilecti</name>
    <dbReference type="NCBI Taxonomy" id="1055104"/>
    <lineage>
        <taxon>Bacteria</taxon>
        <taxon>Pseudomonadati</taxon>
        <taxon>Pseudomonadota</taxon>
        <taxon>Gammaproteobacteria</taxon>
        <taxon>Oceanospirillales</taxon>
        <taxon>Halomonadaceae</taxon>
        <taxon>Cobetia</taxon>
    </lineage>
</organism>
<gene>
    <name evidence="3" type="ORF">Q4535_03160</name>
</gene>
<dbReference type="InterPro" id="IPR038404">
    <property type="entry name" value="TRAP_DctP_sf"/>
</dbReference>
<comment type="caution">
    <text evidence="3">The sequence shown here is derived from an EMBL/GenBank/DDBJ whole genome shotgun (WGS) entry which is preliminary data.</text>
</comment>
<accession>A0AAP4TWT6</accession>
<dbReference type="Gene3D" id="3.40.190.170">
    <property type="entry name" value="Bacterial extracellular solute-binding protein, family 7"/>
    <property type="match status" value="1"/>
</dbReference>
<dbReference type="AlphaFoldDB" id="A0AAP4TWT6"/>
<dbReference type="EMBL" id="JAUORK010000003">
    <property type="protein sequence ID" value="MDO6671110.1"/>
    <property type="molecule type" value="Genomic_DNA"/>
</dbReference>
<dbReference type="NCBIfam" id="NF037995">
    <property type="entry name" value="TRAP_S1"/>
    <property type="match status" value="1"/>
</dbReference>
<sequence>MKRMFGIKRALGVGLAVGLATLGTPAQAEPVELTMSREYGPQTMMGQRAQQFVDQVASLSGGELAITFGEGPLSRLRSVNHLEAINAGIIQLADSHSGALAADMPLFGLSSLPTLVDDPHQARELYRLARPSYEAQLEEHDQILLYALPWPPSGLWSRKPITTRDDLRGVPVRAYDRNTQRVLLNLGAIATVLGWEPMQQQLAEGRIEAVMTSALGGLTAELNRTLDHYTALQYAMPLNIVHMSRSRFEALDETQREALLSAATEIEDTSWNAIASVLEQTHAQLEEAGVTVSNPLSPELKRSLARASVSVIESWRSKVDLEQSELLDRYLAQRDTL</sequence>
<dbReference type="Pfam" id="PF03480">
    <property type="entry name" value="DctP"/>
    <property type="match status" value="1"/>
</dbReference>
<feature type="chain" id="PRO_5042922257" evidence="2">
    <location>
        <begin position="29"/>
        <end position="337"/>
    </location>
</feature>
<dbReference type="InterPro" id="IPR018389">
    <property type="entry name" value="DctP_fam"/>
</dbReference>
<keyword evidence="1 2" id="KW-0732">Signal</keyword>
<feature type="signal peptide" evidence="2">
    <location>
        <begin position="1"/>
        <end position="28"/>
    </location>
</feature>